<dbReference type="AlphaFoldDB" id="A0A3S1B2T5"/>
<name>A0A3S1B2T5_ELYCH</name>
<reference evidence="2 3" key="1">
    <citation type="submission" date="2019-01" db="EMBL/GenBank/DDBJ databases">
        <title>A draft genome assembly of the solar-powered sea slug Elysia chlorotica.</title>
        <authorList>
            <person name="Cai H."/>
            <person name="Li Q."/>
            <person name="Fang X."/>
            <person name="Li J."/>
            <person name="Curtis N.E."/>
            <person name="Altenburger A."/>
            <person name="Shibata T."/>
            <person name="Feng M."/>
            <person name="Maeda T."/>
            <person name="Schwartz J.A."/>
            <person name="Shigenobu S."/>
            <person name="Lundholm N."/>
            <person name="Nishiyama T."/>
            <person name="Yang H."/>
            <person name="Hasebe M."/>
            <person name="Li S."/>
            <person name="Pierce S.K."/>
            <person name="Wang J."/>
        </authorList>
    </citation>
    <scope>NUCLEOTIDE SEQUENCE [LARGE SCALE GENOMIC DNA]</scope>
    <source>
        <strain evidence="2">EC2010</strain>
        <tissue evidence="2">Whole organism of an adult</tissue>
    </source>
</reference>
<evidence type="ECO:0000313" key="3">
    <source>
        <dbReference type="Proteomes" id="UP000271974"/>
    </source>
</evidence>
<evidence type="ECO:0000313" key="2">
    <source>
        <dbReference type="EMBL" id="RUS74740.1"/>
    </source>
</evidence>
<dbReference type="Proteomes" id="UP000271974">
    <property type="component" value="Unassembled WGS sequence"/>
</dbReference>
<proteinExistence type="predicted"/>
<organism evidence="2 3">
    <name type="scientific">Elysia chlorotica</name>
    <name type="common">Eastern emerald elysia</name>
    <name type="synonym">Sea slug</name>
    <dbReference type="NCBI Taxonomy" id="188477"/>
    <lineage>
        <taxon>Eukaryota</taxon>
        <taxon>Metazoa</taxon>
        <taxon>Spiralia</taxon>
        <taxon>Lophotrochozoa</taxon>
        <taxon>Mollusca</taxon>
        <taxon>Gastropoda</taxon>
        <taxon>Heterobranchia</taxon>
        <taxon>Euthyneura</taxon>
        <taxon>Panpulmonata</taxon>
        <taxon>Sacoglossa</taxon>
        <taxon>Placobranchoidea</taxon>
        <taxon>Plakobranchidae</taxon>
        <taxon>Elysia</taxon>
    </lineage>
</organism>
<feature type="region of interest" description="Disordered" evidence="1">
    <location>
        <begin position="137"/>
        <end position="188"/>
    </location>
</feature>
<dbReference type="EMBL" id="RQTK01000803">
    <property type="protein sequence ID" value="RUS74740.1"/>
    <property type="molecule type" value="Genomic_DNA"/>
</dbReference>
<comment type="caution">
    <text evidence="2">The sequence shown here is derived from an EMBL/GenBank/DDBJ whole genome shotgun (WGS) entry which is preliminary data.</text>
</comment>
<keyword evidence="3" id="KW-1185">Reference proteome</keyword>
<protein>
    <submittedName>
        <fullName evidence="2">Uncharacterized protein</fullName>
    </submittedName>
</protein>
<sequence length="224" mass="24284">MKDMVEERAKRGENVIGGMHIGKKEGEELHVKAKDTVQWKSKTSTHIHYWLPWLVAGVDLNDLRRSGPNKRSVLVAGGWKTPITINLLQCEKSPGSWNGFLGCWMRKGVAIGGLSWAGSRLVCTLYTAGMLRIDASGGAGGGSRNGRSLPITGRDLDRPKWSPDTPISPDVNLNKPRHSHGHSDSVGSHPVAIYRENLTERAHGSNTSVVLVVLVNPGVIAICT</sequence>
<evidence type="ECO:0000256" key="1">
    <source>
        <dbReference type="SAM" id="MobiDB-lite"/>
    </source>
</evidence>
<accession>A0A3S1B2T5</accession>
<gene>
    <name evidence="2" type="ORF">EGW08_017491</name>
</gene>